<protein>
    <recommendedName>
        <fullName evidence="1">Replication-associated protein ORF2/G2P domain-containing protein</fullName>
    </recommendedName>
</protein>
<dbReference type="EMBL" id="JBHUIG010000003">
    <property type="protein sequence ID" value="MFD2317658.1"/>
    <property type="molecule type" value="Genomic_DNA"/>
</dbReference>
<evidence type="ECO:0000313" key="2">
    <source>
        <dbReference type="EMBL" id="MFD2317658.1"/>
    </source>
</evidence>
<dbReference type="InterPro" id="IPR056906">
    <property type="entry name" value="ORF2/G2P_dom"/>
</dbReference>
<dbReference type="Pfam" id="PF23343">
    <property type="entry name" value="REP_ORF2-G2P"/>
    <property type="match status" value="1"/>
</dbReference>
<feature type="domain" description="Replication-associated protein ORF2/G2P" evidence="1">
    <location>
        <begin position="109"/>
        <end position="217"/>
    </location>
</feature>
<proteinExistence type="predicted"/>
<keyword evidence="3" id="KW-1185">Reference proteome</keyword>
<gene>
    <name evidence="2" type="ORF">ACFSPV_03015</name>
</gene>
<accession>A0ABW5EIG2</accession>
<organism evidence="2 3">
    <name type="scientific">Delftia deserti</name>
    <dbReference type="NCBI Taxonomy" id="1651218"/>
    <lineage>
        <taxon>Bacteria</taxon>
        <taxon>Pseudomonadati</taxon>
        <taxon>Pseudomonadota</taxon>
        <taxon>Betaproteobacteria</taxon>
        <taxon>Burkholderiales</taxon>
        <taxon>Comamonadaceae</taxon>
        <taxon>Delftia</taxon>
    </lineage>
</organism>
<evidence type="ECO:0000259" key="1">
    <source>
        <dbReference type="Pfam" id="PF23343"/>
    </source>
</evidence>
<evidence type="ECO:0000313" key="3">
    <source>
        <dbReference type="Proteomes" id="UP001597287"/>
    </source>
</evidence>
<reference evidence="3" key="1">
    <citation type="journal article" date="2019" name="Int. J. Syst. Evol. Microbiol.">
        <title>The Global Catalogue of Microorganisms (GCM) 10K type strain sequencing project: providing services to taxonomists for standard genome sequencing and annotation.</title>
        <authorList>
            <consortium name="The Broad Institute Genomics Platform"/>
            <consortium name="The Broad Institute Genome Sequencing Center for Infectious Disease"/>
            <person name="Wu L."/>
            <person name="Ma J."/>
        </authorList>
    </citation>
    <scope>NUCLEOTIDE SEQUENCE [LARGE SCALE GENOMIC DNA]</scope>
    <source>
        <strain evidence="3">CCUG 62793</strain>
    </source>
</reference>
<dbReference type="RefSeq" id="WP_374623392.1">
    <property type="nucleotide sequence ID" value="NZ_JBHSIH010000001.1"/>
</dbReference>
<sequence length="332" mass="36993">MSEFRFNEDTRPAFQPWQQSARMGGAVEAWRARSVASAQALADAQGEKARSAGLVSLSTTCKGVSVVDFFTENTIEIDNQKTRLTRMRKALGVSAKCLHNQGPKNQRVWMLTLTYAGTNRDWRPEHISRFLDGLRKWHYSRTGEKKVRYAWVAELQRRGVIHYHVVVWLDAGLTPPKPDRAWRARGVWQAPMWGHGMSNRVEAYAPVAYLMKYATKDVSKIQGGFPHGARIHGAGGLDESGRGCRRWVLWPAYVQGNAAITDRFRPSKGGGYVNAETGELLLPEFAPTGGGFSRFVRIRHTPRRIEAHGPFMWIGGAGAEGPRLRGGTAPAP</sequence>
<name>A0ABW5EIG2_9BURK</name>
<comment type="caution">
    <text evidence="2">The sequence shown here is derived from an EMBL/GenBank/DDBJ whole genome shotgun (WGS) entry which is preliminary data.</text>
</comment>
<dbReference type="Proteomes" id="UP001597287">
    <property type="component" value="Unassembled WGS sequence"/>
</dbReference>